<dbReference type="Proteomes" id="UP000815677">
    <property type="component" value="Unassembled WGS sequence"/>
</dbReference>
<dbReference type="EMBL" id="DF849826">
    <property type="protein sequence ID" value="GAT59157.1"/>
    <property type="molecule type" value="Genomic_DNA"/>
</dbReference>
<accession>A0ABQ0M7D7</accession>
<name>A0ABQ0M7D7_MYCCL</name>
<reference evidence="1" key="1">
    <citation type="submission" date="2014-09" db="EMBL/GenBank/DDBJ databases">
        <title>Genome sequence of the luminous mushroom Mycena chlorophos for searching fungal bioluminescence genes.</title>
        <authorList>
            <person name="Tanaka Y."/>
            <person name="Kasuga D."/>
            <person name="Oba Y."/>
            <person name="Hase S."/>
            <person name="Sato K."/>
            <person name="Oba Y."/>
            <person name="Sakakibara Y."/>
        </authorList>
    </citation>
    <scope>NUCLEOTIDE SEQUENCE</scope>
</reference>
<protein>
    <submittedName>
        <fullName evidence="1">Uncharacterized protein</fullName>
    </submittedName>
</protein>
<proteinExistence type="predicted"/>
<keyword evidence="2" id="KW-1185">Reference proteome</keyword>
<sequence length="80" mass="8681">MEAATHPAAEVAGDLTHHLIGHLRALLPDKITRQCTNEVISLAESIRADIMLAGSDPSVEDFEEVANKSAHYFLEIGTQL</sequence>
<evidence type="ECO:0000313" key="1">
    <source>
        <dbReference type="EMBL" id="GAT59157.1"/>
    </source>
</evidence>
<organism evidence="1 2">
    <name type="scientific">Mycena chlorophos</name>
    <name type="common">Agaric fungus</name>
    <name type="synonym">Agaricus chlorophos</name>
    <dbReference type="NCBI Taxonomy" id="658473"/>
    <lineage>
        <taxon>Eukaryota</taxon>
        <taxon>Fungi</taxon>
        <taxon>Dikarya</taxon>
        <taxon>Basidiomycota</taxon>
        <taxon>Agaricomycotina</taxon>
        <taxon>Agaricomycetes</taxon>
        <taxon>Agaricomycetidae</taxon>
        <taxon>Agaricales</taxon>
        <taxon>Marasmiineae</taxon>
        <taxon>Mycenaceae</taxon>
        <taxon>Mycena</taxon>
    </lineage>
</organism>
<evidence type="ECO:0000313" key="2">
    <source>
        <dbReference type="Proteomes" id="UP000815677"/>
    </source>
</evidence>
<gene>
    <name evidence="1" type="ORF">MCHLO_15490</name>
</gene>